<protein>
    <submittedName>
        <fullName evidence="2">ABC transporter permease</fullName>
    </submittedName>
</protein>
<gene>
    <name evidence="2" type="ORF">O6P37_25160</name>
</gene>
<sequence length="252" mass="25927">MSGLAVLSAERIKLFTTRAPLWSVVGAALLSLGLAAVQGRTAYEYSPVSPQEAALGVTVFGVPVLMILASTAMTAEYRHGLIHTTLLATPQRTGVLAAKTAVAATFSAISAAVMALAAIVVARLAADPLAGGPLSPASREVWEVIGGVALYAALAAVLGVAVGALLRVAAGAVAVLLLWPLVAEPILANVPDLGTRVGPWLPFGNVFRFLDVTWLYPTFDMAWGPAGSLVFFAATVAVVWVAAAVVFVRRDA</sequence>
<name>A0ABT4PZZ8_9MYCO</name>
<evidence type="ECO:0000313" key="3">
    <source>
        <dbReference type="Proteomes" id="UP001142153"/>
    </source>
</evidence>
<comment type="caution">
    <text evidence="2">The sequence shown here is derived from an EMBL/GenBank/DDBJ whole genome shotgun (WGS) entry which is preliminary data.</text>
</comment>
<organism evidence="2 3">
    <name type="scientific">Mycobacterium hippophais</name>
    <dbReference type="NCBI Taxonomy" id="3016340"/>
    <lineage>
        <taxon>Bacteria</taxon>
        <taxon>Bacillati</taxon>
        <taxon>Actinomycetota</taxon>
        <taxon>Actinomycetes</taxon>
        <taxon>Mycobacteriales</taxon>
        <taxon>Mycobacteriaceae</taxon>
        <taxon>Mycobacterium</taxon>
    </lineage>
</organism>
<keyword evidence="1" id="KW-1133">Transmembrane helix</keyword>
<feature type="transmembrane region" description="Helical" evidence="1">
    <location>
        <begin position="141"/>
        <end position="161"/>
    </location>
</feature>
<dbReference type="RefSeq" id="WP_269896634.1">
    <property type="nucleotide sequence ID" value="NZ_JAPZPY010000015.1"/>
</dbReference>
<evidence type="ECO:0000256" key="1">
    <source>
        <dbReference type="SAM" id="Phobius"/>
    </source>
</evidence>
<accession>A0ABT4PZZ8</accession>
<keyword evidence="1" id="KW-0472">Membrane</keyword>
<feature type="transmembrane region" description="Helical" evidence="1">
    <location>
        <begin position="226"/>
        <end position="248"/>
    </location>
</feature>
<feature type="transmembrane region" description="Helical" evidence="1">
    <location>
        <begin position="96"/>
        <end position="121"/>
    </location>
</feature>
<feature type="transmembrane region" description="Helical" evidence="1">
    <location>
        <begin position="21"/>
        <end position="41"/>
    </location>
</feature>
<feature type="transmembrane region" description="Helical" evidence="1">
    <location>
        <begin position="53"/>
        <end position="75"/>
    </location>
</feature>
<reference evidence="2" key="1">
    <citation type="submission" date="2022-12" db="EMBL/GenBank/DDBJ databases">
        <authorList>
            <person name="Deng Y."/>
            <person name="Zhang Y.-Q."/>
        </authorList>
    </citation>
    <scope>NUCLEOTIDE SEQUENCE</scope>
    <source>
        <strain evidence="2">CPCC 205372</strain>
    </source>
</reference>
<keyword evidence="3" id="KW-1185">Reference proteome</keyword>
<feature type="transmembrane region" description="Helical" evidence="1">
    <location>
        <begin position="168"/>
        <end position="188"/>
    </location>
</feature>
<keyword evidence="1" id="KW-0812">Transmembrane</keyword>
<dbReference type="EMBL" id="JAPZPY010000015">
    <property type="protein sequence ID" value="MCZ8382163.1"/>
    <property type="molecule type" value="Genomic_DNA"/>
</dbReference>
<proteinExistence type="predicted"/>
<evidence type="ECO:0000313" key="2">
    <source>
        <dbReference type="EMBL" id="MCZ8382163.1"/>
    </source>
</evidence>
<dbReference type="Proteomes" id="UP001142153">
    <property type="component" value="Unassembled WGS sequence"/>
</dbReference>
<dbReference type="Pfam" id="PF12730">
    <property type="entry name" value="ABC2_membrane_4"/>
    <property type="match status" value="1"/>
</dbReference>